<protein>
    <submittedName>
        <fullName evidence="1">Uncharacterized protein</fullName>
    </submittedName>
</protein>
<sequence length="487" mass="57564">MLSEVRINAQEKRNYLNSVKTSLEKEVISNSKNQSSLSLLRAFKKNLKNTILNDNNYEEKEKISILNHLDILLLSNLKTSINYNIDLYNRRKIFLQRNFSHKNKVFISNERLNKMNNELNTSWKEILKNLEARIDVNRLSLEEDLKKKKGELEIELNVLDAIITNDEQKMENTTDLFFKLKRNFFSATHDTYHNLMKGWINIDFAHFEKDCNFQIKKLQEIEKLKQDMILQGLKVLPDTLYYLVKAIFANRYSGDKDVSYDEINSLKTILKKFPPQTVPRDFEYISCLLEIMFLIKKEKESFVLLSHNLSVFKNFESFDESELSYGDDATKKNIAEKLKKNYDAFKKEKLIYLRFLKGLSFSKGGSRFSLNKYYYFLLNKEVLPNKNIKNAEVNIFEDEEEFNEYFLYCAYNMLVDGGYSFAWNLFENGKFDSNLFCLEVLCEIFVARNAKLGSFRRDFYLEKLNTKLRSFGLSFNVAKNMIENLPE</sequence>
<dbReference type="Proteomes" id="UP001211065">
    <property type="component" value="Unassembled WGS sequence"/>
</dbReference>
<accession>A0AAD5U7J5</accession>
<dbReference type="EMBL" id="JADGJW010000017">
    <property type="protein sequence ID" value="KAJ3227414.1"/>
    <property type="molecule type" value="Genomic_DNA"/>
</dbReference>
<organism evidence="1 2">
    <name type="scientific">Clydaea vesicula</name>
    <dbReference type="NCBI Taxonomy" id="447962"/>
    <lineage>
        <taxon>Eukaryota</taxon>
        <taxon>Fungi</taxon>
        <taxon>Fungi incertae sedis</taxon>
        <taxon>Chytridiomycota</taxon>
        <taxon>Chytridiomycota incertae sedis</taxon>
        <taxon>Chytridiomycetes</taxon>
        <taxon>Lobulomycetales</taxon>
        <taxon>Lobulomycetaceae</taxon>
        <taxon>Clydaea</taxon>
    </lineage>
</organism>
<name>A0AAD5U7J5_9FUNG</name>
<gene>
    <name evidence="1" type="ORF">HK099_002165</name>
</gene>
<reference evidence="1" key="1">
    <citation type="submission" date="2020-05" db="EMBL/GenBank/DDBJ databases">
        <title>Phylogenomic resolution of chytrid fungi.</title>
        <authorList>
            <person name="Stajich J.E."/>
            <person name="Amses K."/>
            <person name="Simmons R."/>
            <person name="Seto K."/>
            <person name="Myers J."/>
            <person name="Bonds A."/>
            <person name="Quandt C.A."/>
            <person name="Barry K."/>
            <person name="Liu P."/>
            <person name="Grigoriev I."/>
            <person name="Longcore J.E."/>
            <person name="James T.Y."/>
        </authorList>
    </citation>
    <scope>NUCLEOTIDE SEQUENCE</scope>
    <source>
        <strain evidence="1">JEL0476</strain>
    </source>
</reference>
<evidence type="ECO:0000313" key="2">
    <source>
        <dbReference type="Proteomes" id="UP001211065"/>
    </source>
</evidence>
<evidence type="ECO:0000313" key="1">
    <source>
        <dbReference type="EMBL" id="KAJ3227414.1"/>
    </source>
</evidence>
<dbReference type="AlphaFoldDB" id="A0AAD5U7J5"/>
<keyword evidence="2" id="KW-1185">Reference proteome</keyword>
<proteinExistence type="predicted"/>
<comment type="caution">
    <text evidence="1">The sequence shown here is derived from an EMBL/GenBank/DDBJ whole genome shotgun (WGS) entry which is preliminary data.</text>
</comment>